<proteinExistence type="predicted"/>
<feature type="domain" description="AB hydrolase-1" evidence="2">
    <location>
        <begin position="63"/>
        <end position="320"/>
    </location>
</feature>
<accession>A0A1H8TH53</accession>
<reference evidence="3 4" key="1">
    <citation type="submission" date="2016-10" db="EMBL/GenBank/DDBJ databases">
        <authorList>
            <person name="de Groot N.N."/>
        </authorList>
    </citation>
    <scope>NUCLEOTIDE SEQUENCE [LARGE SCALE GENOMIC DNA]</scope>
    <source>
        <strain evidence="3 4">DSM 44993</strain>
    </source>
</reference>
<dbReference type="EMBL" id="FOEF01000002">
    <property type="protein sequence ID" value="SEO89904.1"/>
    <property type="molecule type" value="Genomic_DNA"/>
</dbReference>
<keyword evidence="4" id="KW-1185">Reference proteome</keyword>
<name>A0A1H8TH53_9PSEU</name>
<evidence type="ECO:0000256" key="1">
    <source>
        <dbReference type="ARBA" id="ARBA00022801"/>
    </source>
</evidence>
<dbReference type="InterPro" id="IPR050266">
    <property type="entry name" value="AB_hydrolase_sf"/>
</dbReference>
<dbReference type="PANTHER" id="PTHR43798:SF31">
    <property type="entry name" value="AB HYDROLASE SUPERFAMILY PROTEIN YCLE"/>
    <property type="match status" value="1"/>
</dbReference>
<evidence type="ECO:0000313" key="4">
    <source>
        <dbReference type="Proteomes" id="UP000198582"/>
    </source>
</evidence>
<sequence>MLAVLSGCLAVVSAGSPAGGSPAVPGAACSRARFPVTLVGDASAQVSGLLCRPAGDRGRPLQVLLSGATYDSRYWLLPSAPGKPSYVGWMLAHGQPVLAVDRPGTGASGRPAADLLTMTSEADAVHQVVGQLRSGAVPGGRFGRIVLVGHSVGTSVALVEAAAHHDVDGVVASGFLHSYGPRLGTLFGDMHPAADDPRFAGATEPPGYLTTVPGVRAGYFYDAADSSPLVIGVDEATKSTVTTGEESTIPAAADPAVSKAVSVPVLAAVGENDQLFCGGPLSFPCTDSGAIIRNEQSFYSPAAQLEGYVLPGAGHVLNLHDNSTQWFTAANGWLNRHFPA</sequence>
<dbReference type="GO" id="GO:0016020">
    <property type="term" value="C:membrane"/>
    <property type="evidence" value="ECO:0007669"/>
    <property type="project" value="TreeGrafter"/>
</dbReference>
<dbReference type="SUPFAM" id="SSF53474">
    <property type="entry name" value="alpha/beta-Hydrolases"/>
    <property type="match status" value="1"/>
</dbReference>
<dbReference type="GO" id="GO:0016787">
    <property type="term" value="F:hydrolase activity"/>
    <property type="evidence" value="ECO:0007669"/>
    <property type="project" value="UniProtKB-KW"/>
</dbReference>
<keyword evidence="1" id="KW-0378">Hydrolase</keyword>
<evidence type="ECO:0000259" key="2">
    <source>
        <dbReference type="Pfam" id="PF12697"/>
    </source>
</evidence>
<dbReference type="AlphaFoldDB" id="A0A1H8TH53"/>
<dbReference type="STRING" id="394193.SAMN04489732_102604"/>
<dbReference type="Gene3D" id="3.40.50.1820">
    <property type="entry name" value="alpha/beta hydrolase"/>
    <property type="match status" value="1"/>
</dbReference>
<protein>
    <submittedName>
        <fullName evidence="3">Pimeloyl-ACP methyl ester carboxylesterase</fullName>
    </submittedName>
</protein>
<dbReference type="Pfam" id="PF12697">
    <property type="entry name" value="Abhydrolase_6"/>
    <property type="match status" value="1"/>
</dbReference>
<dbReference type="PANTHER" id="PTHR43798">
    <property type="entry name" value="MONOACYLGLYCEROL LIPASE"/>
    <property type="match status" value="1"/>
</dbReference>
<dbReference type="Proteomes" id="UP000198582">
    <property type="component" value="Unassembled WGS sequence"/>
</dbReference>
<evidence type="ECO:0000313" key="3">
    <source>
        <dbReference type="EMBL" id="SEO89904.1"/>
    </source>
</evidence>
<dbReference type="InterPro" id="IPR000073">
    <property type="entry name" value="AB_hydrolase_1"/>
</dbReference>
<dbReference type="InterPro" id="IPR029058">
    <property type="entry name" value="AB_hydrolase_fold"/>
</dbReference>
<gene>
    <name evidence="3" type="ORF">SAMN04489732_102604</name>
</gene>
<organism evidence="3 4">
    <name type="scientific">Amycolatopsis saalfeldensis</name>
    <dbReference type="NCBI Taxonomy" id="394193"/>
    <lineage>
        <taxon>Bacteria</taxon>
        <taxon>Bacillati</taxon>
        <taxon>Actinomycetota</taxon>
        <taxon>Actinomycetes</taxon>
        <taxon>Pseudonocardiales</taxon>
        <taxon>Pseudonocardiaceae</taxon>
        <taxon>Amycolatopsis</taxon>
    </lineage>
</organism>